<comment type="subcellular location">
    <subcellularLocation>
        <location evidence="1">Cell membrane</location>
        <topology evidence="1">Multi-pass membrane protein</topology>
    </subcellularLocation>
</comment>
<keyword evidence="1" id="KW-0472">Membrane</keyword>
<dbReference type="Pfam" id="PF02104">
    <property type="entry name" value="SURF1"/>
    <property type="match status" value="1"/>
</dbReference>
<sequence length="269" mass="28740">MLSIMLRPRWVLALFGALAVAAIFALLGQWQLARAVDAGQTVERSTETVQALAEIADPDEPIRQVATGQMVTVDGRFIAGDEQIISGRLNGGTAGYWVVSHFQVDAPGEAAIPVARGWAADADTAKSVAAKLAADEASGETITLVGRLLPTEGPEIPTDGASAHVMRAVAVSALINLWADFDNHSVYSAYIVQTEATTAGLDAIDSPEPSPELELNWLNIFYAVEWAVFAGFAVFLWYRLVRDTWEREREEEADAAAAAAAGESLSNRA</sequence>
<evidence type="ECO:0000256" key="1">
    <source>
        <dbReference type="RuleBase" id="RU363076"/>
    </source>
</evidence>
<accession>A0A0Y0N9L8</accession>
<reference evidence="2 3" key="1">
    <citation type="journal article" date="2016" name="J. Biotechnol.">
        <title>First complete genome sequence of a species in the genus Microterricola, an extremophilic cold active enzyme producing bacterial strain ERGS5:02 isolated from Sikkim Himalaya.</title>
        <authorList>
            <person name="Himanshu"/>
            <person name="Swarnkar M.K."/>
            <person name="Singh D."/>
            <person name="Kumar R."/>
        </authorList>
    </citation>
    <scope>NUCLEOTIDE SEQUENCE [LARGE SCALE GENOMIC DNA]</scope>
    <source>
        <strain evidence="2 3">ERGS5:02</strain>
    </source>
</reference>
<name>A0A0Y0N9L8_9MICO</name>
<dbReference type="Proteomes" id="UP000058305">
    <property type="component" value="Chromosome"/>
</dbReference>
<dbReference type="AlphaFoldDB" id="A0A0Y0N9L8"/>
<keyword evidence="1" id="KW-1133">Transmembrane helix</keyword>
<evidence type="ECO:0000313" key="2">
    <source>
        <dbReference type="EMBL" id="AMB57726.1"/>
    </source>
</evidence>
<comment type="caution">
    <text evidence="1">Lacks conserved residue(s) required for the propagation of feature annotation.</text>
</comment>
<dbReference type="EMBL" id="CP014145">
    <property type="protein sequence ID" value="AMB57726.1"/>
    <property type="molecule type" value="Genomic_DNA"/>
</dbReference>
<reference evidence="3" key="2">
    <citation type="submission" date="2016-01" db="EMBL/GenBank/DDBJ databases">
        <title>First complete genome sequence of a species in the genus Microterricola, an extremophilic cold active enzyme producing strain ERGS5:02 isolated from Sikkim Himalaya.</title>
        <authorList>
            <person name="Kumar R."/>
            <person name="Singh D."/>
            <person name="Swarnkar M.K."/>
        </authorList>
    </citation>
    <scope>NUCLEOTIDE SEQUENCE [LARGE SCALE GENOMIC DNA]</scope>
    <source>
        <strain evidence="3">ERGS5:02</strain>
    </source>
</reference>
<feature type="transmembrane region" description="Helical" evidence="1">
    <location>
        <begin position="217"/>
        <end position="238"/>
    </location>
</feature>
<gene>
    <name evidence="2" type="ORF">AWU67_01325</name>
</gene>
<evidence type="ECO:0000313" key="3">
    <source>
        <dbReference type="Proteomes" id="UP000058305"/>
    </source>
</evidence>
<keyword evidence="1" id="KW-0812">Transmembrane</keyword>
<dbReference type="OrthoDB" id="3266379at2"/>
<dbReference type="KEGG" id="mvd:AWU67_01325"/>
<organism evidence="2 3">
    <name type="scientific">Microterricola viridarii</name>
    <dbReference type="NCBI Taxonomy" id="412690"/>
    <lineage>
        <taxon>Bacteria</taxon>
        <taxon>Bacillati</taxon>
        <taxon>Actinomycetota</taxon>
        <taxon>Actinomycetes</taxon>
        <taxon>Micrococcales</taxon>
        <taxon>Microbacteriaceae</taxon>
        <taxon>Microterricola</taxon>
    </lineage>
</organism>
<keyword evidence="1" id="KW-1003">Cell membrane</keyword>
<dbReference type="PROSITE" id="PS50895">
    <property type="entry name" value="SURF1"/>
    <property type="match status" value="1"/>
</dbReference>
<dbReference type="InterPro" id="IPR002994">
    <property type="entry name" value="Surf1/Shy1"/>
</dbReference>
<proteinExistence type="inferred from homology"/>
<comment type="similarity">
    <text evidence="1">Belongs to the SURF1 family.</text>
</comment>
<dbReference type="RefSeq" id="WP_067225728.1">
    <property type="nucleotide sequence ID" value="NZ_CP014145.1"/>
</dbReference>
<dbReference type="GO" id="GO:0005886">
    <property type="term" value="C:plasma membrane"/>
    <property type="evidence" value="ECO:0007669"/>
    <property type="project" value="UniProtKB-SubCell"/>
</dbReference>
<protein>
    <recommendedName>
        <fullName evidence="1">SURF1-like protein</fullName>
    </recommendedName>
</protein>
<keyword evidence="3" id="KW-1185">Reference proteome</keyword>